<evidence type="ECO:0000256" key="2">
    <source>
        <dbReference type="ARBA" id="ARBA00006472"/>
    </source>
</evidence>
<evidence type="ECO:0000256" key="4">
    <source>
        <dbReference type="ARBA" id="ARBA00023239"/>
    </source>
</evidence>
<dbReference type="InterPro" id="IPR036428">
    <property type="entry name" value="PCD_sf"/>
</dbReference>
<dbReference type="EC" id="4.2.1.96" evidence="3"/>
<protein>
    <recommendedName>
        <fullName evidence="3">4a-hydroxytetrahydrobiopterin dehydratase</fullName>
        <ecNumber evidence="3">4.2.1.96</ecNumber>
    </recommendedName>
</protein>
<accession>A2C7V7</accession>
<dbReference type="Gene3D" id="3.30.1360.20">
    <property type="entry name" value="Transcriptional coactivator/pterin dehydratase"/>
    <property type="match status" value="1"/>
</dbReference>
<dbReference type="GO" id="GO:0008124">
    <property type="term" value="F:4-alpha-hydroxytetrahydrobiopterin dehydratase activity"/>
    <property type="evidence" value="ECO:0007669"/>
    <property type="project" value="UniProtKB-EC"/>
</dbReference>
<dbReference type="EMBL" id="CP000554">
    <property type="protein sequence ID" value="ABM77567.1"/>
    <property type="molecule type" value="Genomic_DNA"/>
</dbReference>
<dbReference type="Pfam" id="PF01329">
    <property type="entry name" value="Pterin_4a"/>
    <property type="match status" value="1"/>
</dbReference>
<reference evidence="5 6" key="1">
    <citation type="journal article" date="2007" name="PLoS Genet.">
        <title>Patterns and implications of gene gain and loss in the evolution of Prochlorococcus.</title>
        <authorList>
            <person name="Kettler G.C."/>
            <person name="Martiny A.C."/>
            <person name="Huang K."/>
            <person name="Zucker J."/>
            <person name="Coleman M.L."/>
            <person name="Rodrigue S."/>
            <person name="Chen F."/>
            <person name="Lapidus A."/>
            <person name="Ferriera S."/>
            <person name="Johnson J."/>
            <person name="Steglich C."/>
            <person name="Church G.M."/>
            <person name="Richardson P."/>
            <person name="Chisholm S.W."/>
        </authorList>
    </citation>
    <scope>NUCLEOTIDE SEQUENCE [LARGE SCALE GENOMIC DNA]</scope>
    <source>
        <strain evidence="5 6">MIT 9303</strain>
    </source>
</reference>
<evidence type="ECO:0000313" key="6">
    <source>
        <dbReference type="Proteomes" id="UP000002274"/>
    </source>
</evidence>
<dbReference type="KEGG" id="pmf:P9303_08161"/>
<dbReference type="AlphaFoldDB" id="A2C7V7"/>
<comment type="similarity">
    <text evidence="2">Belongs to the pterin-4-alpha-carbinolamine dehydratase family.</text>
</comment>
<dbReference type="HOGENOM" id="CLU_179139_0_0_3"/>
<organism evidence="5 6">
    <name type="scientific">Prochlorococcus marinus (strain MIT 9303)</name>
    <dbReference type="NCBI Taxonomy" id="59922"/>
    <lineage>
        <taxon>Bacteria</taxon>
        <taxon>Bacillati</taxon>
        <taxon>Cyanobacteriota</taxon>
        <taxon>Cyanophyceae</taxon>
        <taxon>Synechococcales</taxon>
        <taxon>Prochlorococcaceae</taxon>
        <taxon>Prochlorococcus</taxon>
    </lineage>
</organism>
<dbReference type="STRING" id="59922.P9303_08161"/>
<evidence type="ECO:0000256" key="3">
    <source>
        <dbReference type="ARBA" id="ARBA00013252"/>
    </source>
</evidence>
<dbReference type="SUPFAM" id="SSF55248">
    <property type="entry name" value="PCD-like"/>
    <property type="match status" value="1"/>
</dbReference>
<dbReference type="Proteomes" id="UP000002274">
    <property type="component" value="Chromosome"/>
</dbReference>
<keyword evidence="4" id="KW-0456">Lyase</keyword>
<dbReference type="BioCyc" id="PMAR59922:G1G80-737-MONOMER"/>
<dbReference type="InterPro" id="IPR001533">
    <property type="entry name" value="Pterin_deHydtase"/>
</dbReference>
<name>A2C7V7_PROM3</name>
<sequence>MNQWQKRVRPIRLERRFEFETYAETRDFLDRLGEHTEAAKRFPDISFGRTYVNITLRPEDDEEEVELNDDDYKFAAEIDGLLN</sequence>
<comment type="catalytic activity">
    <reaction evidence="1">
        <text>(4aS,6R)-4a-hydroxy-L-erythro-5,6,7,8-tetrahydrobiopterin = (6R)-L-erythro-6,7-dihydrobiopterin + H2O</text>
        <dbReference type="Rhea" id="RHEA:11920"/>
        <dbReference type="ChEBI" id="CHEBI:15377"/>
        <dbReference type="ChEBI" id="CHEBI:15642"/>
        <dbReference type="ChEBI" id="CHEBI:43120"/>
        <dbReference type="EC" id="4.2.1.96"/>
    </reaction>
</comment>
<gene>
    <name evidence="5" type="ordered locus">P9303_08161</name>
</gene>
<dbReference type="GO" id="GO:0006729">
    <property type="term" value="P:tetrahydrobiopterin biosynthetic process"/>
    <property type="evidence" value="ECO:0007669"/>
    <property type="project" value="InterPro"/>
</dbReference>
<evidence type="ECO:0000313" key="5">
    <source>
        <dbReference type="EMBL" id="ABM77567.1"/>
    </source>
</evidence>
<dbReference type="RefSeq" id="WP_011825480.1">
    <property type="nucleotide sequence ID" value="NC_008820.1"/>
</dbReference>
<proteinExistence type="inferred from homology"/>
<evidence type="ECO:0000256" key="1">
    <source>
        <dbReference type="ARBA" id="ARBA00001554"/>
    </source>
</evidence>